<dbReference type="Pfam" id="PF03740">
    <property type="entry name" value="PdxJ"/>
    <property type="match status" value="1"/>
</dbReference>
<dbReference type="InterPro" id="IPR036130">
    <property type="entry name" value="Pyridoxine-5'_phos_synth"/>
</dbReference>
<protein>
    <recommendedName>
        <fullName evidence="4 5">Pyridoxine 5'-phosphate synthase</fullName>
        <shortName evidence="4">PNP synthase</shortName>
        <ecNumber evidence="4 5">2.6.99.2</ecNumber>
    </recommendedName>
</protein>
<dbReference type="PANTHER" id="PTHR30456:SF0">
    <property type="entry name" value="PYRIDOXINE 5'-PHOSPHATE SYNTHASE"/>
    <property type="match status" value="1"/>
</dbReference>
<dbReference type="InterPro" id="IPR004569">
    <property type="entry name" value="PyrdxlP_synth_PdxJ"/>
</dbReference>
<keyword evidence="1 4" id="KW-0963">Cytoplasm</keyword>
<dbReference type="CDD" id="cd00003">
    <property type="entry name" value="PNPsynthase"/>
    <property type="match status" value="1"/>
</dbReference>
<dbReference type="NCBIfam" id="TIGR00559">
    <property type="entry name" value="pdxJ"/>
    <property type="match status" value="1"/>
</dbReference>
<dbReference type="SUPFAM" id="SSF63892">
    <property type="entry name" value="Pyridoxine 5'-phosphate synthase"/>
    <property type="match status" value="1"/>
</dbReference>
<keyword evidence="3 4" id="KW-0664">Pyridoxine biosynthesis</keyword>
<comment type="subcellular location">
    <subcellularLocation>
        <location evidence="4">Cytoplasm</location>
    </subcellularLocation>
</comment>
<dbReference type="PANTHER" id="PTHR30456">
    <property type="entry name" value="PYRIDOXINE 5'-PHOSPHATE SYNTHASE"/>
    <property type="match status" value="1"/>
</dbReference>
<dbReference type="Proteomes" id="UP000192907">
    <property type="component" value="Unassembled WGS sequence"/>
</dbReference>
<dbReference type="STRING" id="1513793.SAMN06296036_12559"/>
<dbReference type="NCBIfam" id="NF003627">
    <property type="entry name" value="PRK05265.1-5"/>
    <property type="match status" value="1"/>
</dbReference>
<feature type="binding site" evidence="4">
    <location>
        <position position="100"/>
    </location>
    <ligand>
        <name>1-deoxy-D-xylulose 5-phosphate</name>
        <dbReference type="ChEBI" id="CHEBI:57792"/>
    </ligand>
</feature>
<feature type="active site" description="Proton acceptor" evidence="4">
    <location>
        <position position="70"/>
    </location>
</feature>
<gene>
    <name evidence="4" type="primary">pdxJ</name>
    <name evidence="6" type="ORF">SAMN06296036_12559</name>
</gene>
<dbReference type="OrthoDB" id="5290461at2"/>
<organism evidence="6 7">
    <name type="scientific">Pseudobacteriovorax antillogorgiicola</name>
    <dbReference type="NCBI Taxonomy" id="1513793"/>
    <lineage>
        <taxon>Bacteria</taxon>
        <taxon>Pseudomonadati</taxon>
        <taxon>Bdellovibrionota</taxon>
        <taxon>Oligoflexia</taxon>
        <taxon>Oligoflexales</taxon>
        <taxon>Pseudobacteriovoracaceae</taxon>
        <taxon>Pseudobacteriovorax</taxon>
    </lineage>
</organism>
<evidence type="ECO:0000256" key="2">
    <source>
        <dbReference type="ARBA" id="ARBA00022679"/>
    </source>
</evidence>
<dbReference type="AlphaFoldDB" id="A0A1Y6CKR0"/>
<name>A0A1Y6CKR0_9BACT</name>
<sequence length="252" mass="28414">MIRLGVNLDHVATVRNARGEAYPNPVQAALLAELGGADNITCHLREDRRHIKDRDVELLKEQINVPLNFEMAITDEMVAIAKRVKPHAVTLVPEKRQELTTEGGLDPNHYQNLQKVISDLKEHDMLVSLFVEADERVIEQTKQLGADAIEIHTGNFCHEMDAARSSQRQWELVKPLMESAKQAHEMGLQVHFGHGLHYSNAHWMQAIPFCEEANIGHAIISRAIYVGLESAVREMKSLLNDSRFAPRLKGLD</sequence>
<comment type="similarity">
    <text evidence="4">Belongs to the PNP synthase family.</text>
</comment>
<feature type="site" description="Transition state stabilizer" evidence="4">
    <location>
        <position position="150"/>
    </location>
</feature>
<feature type="binding site" evidence="4">
    <location>
        <position position="195"/>
    </location>
    <ligand>
        <name>3-amino-2-oxopropyl phosphate</name>
        <dbReference type="ChEBI" id="CHEBI:57279"/>
    </ligand>
</feature>
<dbReference type="EMBL" id="FWZT01000025">
    <property type="protein sequence ID" value="SMF69867.1"/>
    <property type="molecule type" value="Genomic_DNA"/>
</dbReference>
<evidence type="ECO:0000256" key="1">
    <source>
        <dbReference type="ARBA" id="ARBA00022490"/>
    </source>
</evidence>
<evidence type="ECO:0000313" key="7">
    <source>
        <dbReference type="Proteomes" id="UP000192907"/>
    </source>
</evidence>
<reference evidence="7" key="1">
    <citation type="submission" date="2017-04" db="EMBL/GenBank/DDBJ databases">
        <authorList>
            <person name="Varghese N."/>
            <person name="Submissions S."/>
        </authorList>
    </citation>
    <scope>NUCLEOTIDE SEQUENCE [LARGE SCALE GENOMIC DNA]</scope>
    <source>
        <strain evidence="7">RKEM611</strain>
    </source>
</reference>
<feature type="binding site" evidence="4">
    <location>
        <begin position="216"/>
        <end position="217"/>
    </location>
    <ligand>
        <name>3-amino-2-oxopropyl phosphate</name>
        <dbReference type="ChEBI" id="CHEBI:57279"/>
    </ligand>
</feature>
<feature type="binding site" evidence="4">
    <location>
        <position position="45"/>
    </location>
    <ligand>
        <name>1-deoxy-D-xylulose 5-phosphate</name>
        <dbReference type="ChEBI" id="CHEBI:57792"/>
    </ligand>
</feature>
<dbReference type="GO" id="GO:0005829">
    <property type="term" value="C:cytosol"/>
    <property type="evidence" value="ECO:0007669"/>
    <property type="project" value="TreeGrafter"/>
</dbReference>
<comment type="pathway">
    <text evidence="4">Cofactor biosynthesis; pyridoxine 5'-phosphate biosynthesis; pyridoxine 5'-phosphate from D-erythrose 4-phosphate: step 5/5.</text>
</comment>
<feature type="binding site" evidence="4">
    <location>
        <position position="7"/>
    </location>
    <ligand>
        <name>3-amino-2-oxopropyl phosphate</name>
        <dbReference type="ChEBI" id="CHEBI:57279"/>
    </ligand>
</feature>
<feature type="binding site" evidence="4">
    <location>
        <begin position="9"/>
        <end position="10"/>
    </location>
    <ligand>
        <name>1-deoxy-D-xylulose 5-phosphate</name>
        <dbReference type="ChEBI" id="CHEBI:57792"/>
    </ligand>
</feature>
<dbReference type="RefSeq" id="WP_132324069.1">
    <property type="nucleotide sequence ID" value="NZ_FWZT01000025.1"/>
</dbReference>
<dbReference type="UniPathway" id="UPA00244">
    <property type="reaction ID" value="UER00313"/>
</dbReference>
<evidence type="ECO:0000256" key="5">
    <source>
        <dbReference type="NCBIfam" id="TIGR00559"/>
    </source>
</evidence>
<feature type="binding site" evidence="4">
    <location>
        <position position="18"/>
    </location>
    <ligand>
        <name>3-amino-2-oxopropyl phosphate</name>
        <dbReference type="ChEBI" id="CHEBI:57279"/>
    </ligand>
</feature>
<comment type="catalytic activity">
    <reaction evidence="4">
        <text>3-amino-2-oxopropyl phosphate + 1-deoxy-D-xylulose 5-phosphate = pyridoxine 5'-phosphate + phosphate + 2 H2O + H(+)</text>
        <dbReference type="Rhea" id="RHEA:15265"/>
        <dbReference type="ChEBI" id="CHEBI:15377"/>
        <dbReference type="ChEBI" id="CHEBI:15378"/>
        <dbReference type="ChEBI" id="CHEBI:43474"/>
        <dbReference type="ChEBI" id="CHEBI:57279"/>
        <dbReference type="ChEBI" id="CHEBI:57792"/>
        <dbReference type="ChEBI" id="CHEBI:58589"/>
        <dbReference type="EC" id="2.6.99.2"/>
    </reaction>
</comment>
<feature type="binding site" evidence="4">
    <location>
        <position position="50"/>
    </location>
    <ligand>
        <name>1-deoxy-D-xylulose 5-phosphate</name>
        <dbReference type="ChEBI" id="CHEBI:57792"/>
    </ligand>
</feature>
<dbReference type="EC" id="2.6.99.2" evidence="4 5"/>
<comment type="subunit">
    <text evidence="4">Homooctamer; tetramer of dimers.</text>
</comment>
<feature type="active site" description="Proton acceptor" evidence="4">
    <location>
        <position position="43"/>
    </location>
</feature>
<accession>A0A1Y6CKR0</accession>
<proteinExistence type="inferred from homology"/>
<evidence type="ECO:0000256" key="4">
    <source>
        <dbReference type="HAMAP-Rule" id="MF_00279"/>
    </source>
</evidence>
<evidence type="ECO:0000256" key="3">
    <source>
        <dbReference type="ARBA" id="ARBA00023096"/>
    </source>
</evidence>
<keyword evidence="7" id="KW-1185">Reference proteome</keyword>
<dbReference type="HAMAP" id="MF_00279">
    <property type="entry name" value="PdxJ"/>
    <property type="match status" value="1"/>
</dbReference>
<comment type="function">
    <text evidence="4">Catalyzes the complicated ring closure reaction between the two acyclic compounds 1-deoxy-D-xylulose-5-phosphate (DXP) and 3-amino-2-oxopropyl phosphate (1-amino-acetone-3-phosphate or AAP) to form pyridoxine 5'-phosphate (PNP) and inorganic phosphate.</text>
</comment>
<dbReference type="NCBIfam" id="NF003625">
    <property type="entry name" value="PRK05265.1-3"/>
    <property type="match status" value="1"/>
</dbReference>
<keyword evidence="2 4" id="KW-0808">Transferase</keyword>
<evidence type="ECO:0000313" key="6">
    <source>
        <dbReference type="EMBL" id="SMF69867.1"/>
    </source>
</evidence>
<dbReference type="Gene3D" id="3.20.20.70">
    <property type="entry name" value="Aldolase class I"/>
    <property type="match status" value="1"/>
</dbReference>
<feature type="active site" description="Proton donor" evidence="4">
    <location>
        <position position="194"/>
    </location>
</feature>
<dbReference type="InterPro" id="IPR013785">
    <property type="entry name" value="Aldolase_TIM"/>
</dbReference>
<dbReference type="GO" id="GO:0008615">
    <property type="term" value="P:pyridoxine biosynthetic process"/>
    <property type="evidence" value="ECO:0007669"/>
    <property type="project" value="UniProtKB-UniRule"/>
</dbReference>
<dbReference type="GO" id="GO:0033856">
    <property type="term" value="F:pyridoxine 5'-phosphate synthase activity"/>
    <property type="evidence" value="ECO:0007669"/>
    <property type="project" value="UniProtKB-UniRule"/>
</dbReference>